<feature type="transmembrane region" description="Helical" evidence="6">
    <location>
        <begin position="309"/>
        <end position="329"/>
    </location>
</feature>
<feature type="transmembrane region" description="Helical" evidence="6">
    <location>
        <begin position="366"/>
        <end position="386"/>
    </location>
</feature>
<feature type="transmembrane region" description="Helical" evidence="6">
    <location>
        <begin position="142"/>
        <end position="162"/>
    </location>
</feature>
<dbReference type="InterPro" id="IPR050189">
    <property type="entry name" value="MFS_Efflux_Transporters"/>
</dbReference>
<feature type="transmembrane region" description="Helical" evidence="6">
    <location>
        <begin position="248"/>
        <end position="273"/>
    </location>
</feature>
<dbReference type="InterPro" id="IPR011701">
    <property type="entry name" value="MFS"/>
</dbReference>
<evidence type="ECO:0000256" key="2">
    <source>
        <dbReference type="ARBA" id="ARBA00022475"/>
    </source>
</evidence>
<evidence type="ECO:0000313" key="9">
    <source>
        <dbReference type="Proteomes" id="UP000464480"/>
    </source>
</evidence>
<dbReference type="InterPro" id="IPR020846">
    <property type="entry name" value="MFS_dom"/>
</dbReference>
<evidence type="ECO:0000256" key="4">
    <source>
        <dbReference type="ARBA" id="ARBA00022989"/>
    </source>
</evidence>
<dbReference type="EMBL" id="CP026115">
    <property type="protein sequence ID" value="QHG64711.1"/>
    <property type="molecule type" value="Genomic_DNA"/>
</dbReference>
<keyword evidence="5 6" id="KW-0472">Membrane</keyword>
<feature type="domain" description="Major facilitator superfamily (MFS) profile" evidence="7">
    <location>
        <begin position="19"/>
        <end position="392"/>
    </location>
</feature>
<dbReference type="CDD" id="cd17324">
    <property type="entry name" value="MFS_NepI_like"/>
    <property type="match status" value="1"/>
</dbReference>
<keyword evidence="3 6" id="KW-0812">Transmembrane</keyword>
<feature type="transmembrane region" description="Helical" evidence="6">
    <location>
        <begin position="285"/>
        <end position="303"/>
    </location>
</feature>
<dbReference type="Gene3D" id="1.20.1250.20">
    <property type="entry name" value="MFS general substrate transporter like domains"/>
    <property type="match status" value="1"/>
</dbReference>
<gene>
    <name evidence="8" type="ORF">C2H86_09905</name>
</gene>
<dbReference type="AlphaFoldDB" id="A0A6I6XX54"/>
<dbReference type="PROSITE" id="PS50850">
    <property type="entry name" value="MFS"/>
    <property type="match status" value="1"/>
</dbReference>
<feature type="transmembrane region" description="Helical" evidence="6">
    <location>
        <begin position="56"/>
        <end position="77"/>
    </location>
</feature>
<evidence type="ECO:0000256" key="6">
    <source>
        <dbReference type="SAM" id="Phobius"/>
    </source>
</evidence>
<name>A0A6I6XX54_PSEPU</name>
<dbReference type="SUPFAM" id="SSF103473">
    <property type="entry name" value="MFS general substrate transporter"/>
    <property type="match status" value="1"/>
</dbReference>
<dbReference type="Pfam" id="PF07690">
    <property type="entry name" value="MFS_1"/>
    <property type="match status" value="1"/>
</dbReference>
<dbReference type="InterPro" id="IPR036259">
    <property type="entry name" value="MFS_trans_sf"/>
</dbReference>
<protein>
    <submittedName>
        <fullName evidence="8">MFS transporter</fullName>
    </submittedName>
</protein>
<evidence type="ECO:0000256" key="3">
    <source>
        <dbReference type="ARBA" id="ARBA00022692"/>
    </source>
</evidence>
<feature type="transmembrane region" description="Helical" evidence="6">
    <location>
        <begin position="217"/>
        <end position="236"/>
    </location>
</feature>
<evidence type="ECO:0000256" key="1">
    <source>
        <dbReference type="ARBA" id="ARBA00004651"/>
    </source>
</evidence>
<dbReference type="GO" id="GO:0005886">
    <property type="term" value="C:plasma membrane"/>
    <property type="evidence" value="ECO:0007669"/>
    <property type="project" value="UniProtKB-SubCell"/>
</dbReference>
<evidence type="ECO:0000256" key="5">
    <source>
        <dbReference type="ARBA" id="ARBA00023136"/>
    </source>
</evidence>
<feature type="transmembrane region" description="Helical" evidence="6">
    <location>
        <begin position="168"/>
        <end position="189"/>
    </location>
</feature>
<feature type="transmembrane region" description="Helical" evidence="6">
    <location>
        <begin position="84"/>
        <end position="104"/>
    </location>
</feature>
<dbReference type="PANTHER" id="PTHR43124">
    <property type="entry name" value="PURINE EFFLUX PUMP PBUE"/>
    <property type="match status" value="1"/>
</dbReference>
<comment type="subcellular location">
    <subcellularLocation>
        <location evidence="1">Cell membrane</location>
        <topology evidence="1">Multi-pass membrane protein</topology>
    </subcellularLocation>
</comment>
<keyword evidence="2" id="KW-1003">Cell membrane</keyword>
<dbReference type="GO" id="GO:0022857">
    <property type="term" value="F:transmembrane transporter activity"/>
    <property type="evidence" value="ECO:0007669"/>
    <property type="project" value="InterPro"/>
</dbReference>
<dbReference type="Proteomes" id="UP000464480">
    <property type="component" value="Chromosome"/>
</dbReference>
<evidence type="ECO:0000313" key="8">
    <source>
        <dbReference type="EMBL" id="QHG64711.1"/>
    </source>
</evidence>
<sequence length="401" mass="41679">MEHPVQPLISSPAASSWLSVAAVGIGAFALVTTEFLPVGLLPQVARELTITEGQTGLMVTLPGLLAALTAPLTLLWARTLDRRRVLCVLLALLAVSNVTVALASNLWMLLLGRALLGIAVGGFWTIGGTLGPRLRPEQAAKATSLIFSGVSIGTVAGVPAGTLLGEWLGWRVVFAVAAGLSLIVTLLLWRNLPRLPAQPGTGLGLLADVLRLRKTRFGLLAVLLIFIGQFAAYTYLSPYLLNEAAMSPVSLSAILLGFGIAGFIGNLAGGWAITRSPSWTLKGTALLMGIPMILLAGVAPIAPAVVMLVMLWGVGFGLLPIAMQSWLFAMAPERLEAMGAIFVSSAQVSIGIGALAGGLVVDHFGVLSALILGGTSAVLTAIVILISRFKTVSDMQWNAEG</sequence>
<feature type="transmembrane region" description="Helical" evidence="6">
    <location>
        <begin position="12"/>
        <end position="36"/>
    </location>
</feature>
<reference evidence="8 9" key="1">
    <citation type="submission" date="2020-02" db="EMBL/GenBank/DDBJ databases">
        <title>Pseudomonas Putida W5 Complete Genome Assembly.</title>
        <authorList>
            <person name="Yuan Z.-C."/>
            <person name="Shaw G.A."/>
            <person name="Cusano A.D."/>
            <person name="Caddey B.J."/>
            <person name="Weselowski B.J."/>
        </authorList>
    </citation>
    <scope>NUCLEOTIDE SEQUENCE [LARGE SCALE GENOMIC DNA]</scope>
    <source>
        <strain evidence="8 9">W5</strain>
    </source>
</reference>
<evidence type="ECO:0000259" key="7">
    <source>
        <dbReference type="PROSITE" id="PS50850"/>
    </source>
</evidence>
<accession>A0A6I6XX54</accession>
<keyword evidence="4 6" id="KW-1133">Transmembrane helix</keyword>
<feature type="transmembrane region" description="Helical" evidence="6">
    <location>
        <begin position="341"/>
        <end position="360"/>
    </location>
</feature>
<proteinExistence type="predicted"/>
<feature type="transmembrane region" description="Helical" evidence="6">
    <location>
        <begin position="110"/>
        <end position="130"/>
    </location>
</feature>
<dbReference type="PANTHER" id="PTHR43124:SF3">
    <property type="entry name" value="CHLORAMPHENICOL EFFLUX PUMP RV0191"/>
    <property type="match status" value="1"/>
</dbReference>
<organism evidence="8 9">
    <name type="scientific">Pseudomonas putida</name>
    <name type="common">Arthrobacter siderocapsulatus</name>
    <dbReference type="NCBI Taxonomy" id="303"/>
    <lineage>
        <taxon>Bacteria</taxon>
        <taxon>Pseudomonadati</taxon>
        <taxon>Pseudomonadota</taxon>
        <taxon>Gammaproteobacteria</taxon>
        <taxon>Pseudomonadales</taxon>
        <taxon>Pseudomonadaceae</taxon>
        <taxon>Pseudomonas</taxon>
    </lineage>
</organism>